<reference evidence="2 3" key="1">
    <citation type="submission" date="2021-01" db="EMBL/GenBank/DDBJ databases">
        <title>Sequencing the genomes of 1000 actinobacteria strains.</title>
        <authorList>
            <person name="Klenk H.-P."/>
        </authorList>
    </citation>
    <scope>NUCLEOTIDE SEQUENCE [LARGE SCALE GENOMIC DNA]</scope>
    <source>
        <strain evidence="2 3">DSM 18662</strain>
    </source>
</reference>
<gene>
    <name evidence="2" type="ORF">JOE57_000009</name>
</gene>
<comment type="caution">
    <text evidence="2">The sequence shown here is derived from an EMBL/GenBank/DDBJ whole genome shotgun (WGS) entry which is preliminary data.</text>
</comment>
<dbReference type="EMBL" id="JAFBCF010000001">
    <property type="protein sequence ID" value="MBM7797088.1"/>
    <property type="molecule type" value="Genomic_DNA"/>
</dbReference>
<accession>A0ABS2REI3</accession>
<organism evidence="2 3">
    <name type="scientific">Microlunatus panaciterrae</name>
    <dbReference type="NCBI Taxonomy" id="400768"/>
    <lineage>
        <taxon>Bacteria</taxon>
        <taxon>Bacillati</taxon>
        <taxon>Actinomycetota</taxon>
        <taxon>Actinomycetes</taxon>
        <taxon>Propionibacteriales</taxon>
        <taxon>Propionibacteriaceae</taxon>
        <taxon>Microlunatus</taxon>
    </lineage>
</organism>
<dbReference type="Proteomes" id="UP000704762">
    <property type="component" value="Unassembled WGS sequence"/>
</dbReference>
<dbReference type="RefSeq" id="WP_204915818.1">
    <property type="nucleotide sequence ID" value="NZ_BAAAQP010000003.1"/>
</dbReference>
<proteinExistence type="predicted"/>
<evidence type="ECO:0000313" key="2">
    <source>
        <dbReference type="EMBL" id="MBM7797088.1"/>
    </source>
</evidence>
<protein>
    <submittedName>
        <fullName evidence="2">Uncharacterized protein</fullName>
    </submittedName>
</protein>
<evidence type="ECO:0000313" key="3">
    <source>
        <dbReference type="Proteomes" id="UP000704762"/>
    </source>
</evidence>
<evidence type="ECO:0000256" key="1">
    <source>
        <dbReference type="SAM" id="MobiDB-lite"/>
    </source>
</evidence>
<name>A0ABS2REI3_9ACTN</name>
<keyword evidence="3" id="KW-1185">Reference proteome</keyword>
<feature type="region of interest" description="Disordered" evidence="1">
    <location>
        <begin position="1"/>
        <end position="151"/>
    </location>
</feature>
<sequence>MGDVARMVGSPLGSTPADPAIDTMDAGVRRAYREKRSIGGRIRMSNDAIHADGTADGPEHEGPSLGMDTPTTVPPPTLHGPADDPTGSGGDGPISDGMADGPLDETVNAGFDGSQDTPTADAQKGGASGYQREWQDEGADGPNPGDAGSER</sequence>